<feature type="transmembrane region" description="Helical" evidence="1">
    <location>
        <begin position="125"/>
        <end position="144"/>
    </location>
</feature>
<feature type="transmembrane region" description="Helical" evidence="1">
    <location>
        <begin position="185"/>
        <end position="206"/>
    </location>
</feature>
<evidence type="ECO:0000313" key="2">
    <source>
        <dbReference type="EMBL" id="GAA4446799.1"/>
    </source>
</evidence>
<feature type="transmembrane region" description="Helical" evidence="1">
    <location>
        <begin position="156"/>
        <end position="176"/>
    </location>
</feature>
<dbReference type="EMBL" id="BAABEY010000036">
    <property type="protein sequence ID" value="GAA4446799.1"/>
    <property type="molecule type" value="Genomic_DNA"/>
</dbReference>
<protein>
    <recommendedName>
        <fullName evidence="4">DUF5009 domain-containing protein</fullName>
    </recommendedName>
</protein>
<feature type="transmembrane region" description="Helical" evidence="1">
    <location>
        <begin position="212"/>
        <end position="234"/>
    </location>
</feature>
<accession>A0ABP8MBP9</accession>
<gene>
    <name evidence="2" type="ORF">GCM10023091_40660</name>
</gene>
<comment type="caution">
    <text evidence="2">The sequence shown here is derived from an EMBL/GenBank/DDBJ whole genome shotgun (WGS) entry which is preliminary data.</text>
</comment>
<feature type="transmembrane region" description="Helical" evidence="1">
    <location>
        <begin position="310"/>
        <end position="329"/>
    </location>
</feature>
<keyword evidence="1" id="KW-0812">Transmembrane</keyword>
<feature type="transmembrane region" description="Helical" evidence="1">
    <location>
        <begin position="65"/>
        <end position="84"/>
    </location>
</feature>
<feature type="transmembrane region" description="Helical" evidence="1">
    <location>
        <begin position="96"/>
        <end position="113"/>
    </location>
</feature>
<keyword evidence="1" id="KW-0472">Membrane</keyword>
<evidence type="ECO:0008006" key="4">
    <source>
        <dbReference type="Google" id="ProtNLM"/>
    </source>
</evidence>
<feature type="transmembrane region" description="Helical" evidence="1">
    <location>
        <begin position="279"/>
        <end position="298"/>
    </location>
</feature>
<proteinExistence type="predicted"/>
<feature type="transmembrane region" description="Helical" evidence="1">
    <location>
        <begin position="349"/>
        <end position="368"/>
    </location>
</feature>
<dbReference type="Proteomes" id="UP001501508">
    <property type="component" value="Unassembled WGS sequence"/>
</dbReference>
<feature type="transmembrane region" description="Helical" evidence="1">
    <location>
        <begin position="35"/>
        <end position="53"/>
    </location>
</feature>
<name>A0ABP8MBP9_9BACT</name>
<evidence type="ECO:0000313" key="3">
    <source>
        <dbReference type="Proteomes" id="UP001501508"/>
    </source>
</evidence>
<organism evidence="2 3">
    <name type="scientific">Ravibacter arvi</name>
    <dbReference type="NCBI Taxonomy" id="2051041"/>
    <lineage>
        <taxon>Bacteria</taxon>
        <taxon>Pseudomonadati</taxon>
        <taxon>Bacteroidota</taxon>
        <taxon>Cytophagia</taxon>
        <taxon>Cytophagales</taxon>
        <taxon>Spirosomataceae</taxon>
        <taxon>Ravibacter</taxon>
    </lineage>
</organism>
<keyword evidence="1" id="KW-1133">Transmembrane helix</keyword>
<keyword evidence="3" id="KW-1185">Reference proteome</keyword>
<evidence type="ECO:0000256" key="1">
    <source>
        <dbReference type="SAM" id="Phobius"/>
    </source>
</evidence>
<sequence>MFLMVFVNDFWTLRAIPQWLGHAAAGEDRLGFSDIIFPAFLYIVGLSIPFALQQRLSKPGGIAPTLVHISGRTLALLVMGLFLVNLENINGTNMQVPVVVWRLLLIVAFFLVWNKYPNASRLERPLKGVGIGILVFLAFTFKGGSTGQPEGMKTHWWGILGLIGWAYLTAAVVYFFARERLLPNVLVWLALLTINVLSATGMPDWLKTVLALLWPIGNGSLAAMTMAGVVTALLLRGHQFATKERLTLVLIAWGAACILLGILIRPHTGGISKMGGTPAWSLVCTGISLFVFSLLNYFDRPDSDPLWARLLKPAGAATLTCYLIPYIVYPLAELSGIKLPEMLVTGTVGLLKSLVYSAAVVAITGALVKRGVQLKI</sequence>
<feature type="transmembrane region" description="Helical" evidence="1">
    <location>
        <begin position="246"/>
        <end position="264"/>
    </location>
</feature>
<reference evidence="3" key="1">
    <citation type="journal article" date="2019" name="Int. J. Syst. Evol. Microbiol.">
        <title>The Global Catalogue of Microorganisms (GCM) 10K type strain sequencing project: providing services to taxonomists for standard genome sequencing and annotation.</title>
        <authorList>
            <consortium name="The Broad Institute Genomics Platform"/>
            <consortium name="The Broad Institute Genome Sequencing Center for Infectious Disease"/>
            <person name="Wu L."/>
            <person name="Ma J."/>
        </authorList>
    </citation>
    <scope>NUCLEOTIDE SEQUENCE [LARGE SCALE GENOMIC DNA]</scope>
    <source>
        <strain evidence="3">JCM 31920</strain>
    </source>
</reference>